<keyword evidence="4" id="KW-0378">Hydrolase</keyword>
<dbReference type="InterPro" id="IPR036881">
    <property type="entry name" value="Glyco_hydro_3_C_sf"/>
</dbReference>
<dbReference type="InterPro" id="IPR050226">
    <property type="entry name" value="NagZ_Beta-hexosaminidase"/>
</dbReference>
<dbReference type="STRING" id="1469647.BC351_24950"/>
<evidence type="ECO:0000256" key="1">
    <source>
        <dbReference type="ARBA" id="ARBA00001231"/>
    </source>
</evidence>
<protein>
    <recommendedName>
        <fullName evidence="3">beta-N-acetylhexosaminidase</fullName>
        <ecNumber evidence="3">3.2.1.52</ecNumber>
    </recommendedName>
</protein>
<dbReference type="InterPro" id="IPR001764">
    <property type="entry name" value="Glyco_hydro_3_N"/>
</dbReference>
<dbReference type="RefSeq" id="WP_079412682.1">
    <property type="nucleotide sequence ID" value="NZ_MBTG01000011.1"/>
</dbReference>
<dbReference type="OrthoDB" id="9805821at2"/>
<comment type="catalytic activity">
    <reaction evidence="1">
        <text>Hydrolysis of terminal non-reducing N-acetyl-D-hexosamine residues in N-acetyl-beta-D-hexosaminides.</text>
        <dbReference type="EC" id="3.2.1.52"/>
    </reaction>
</comment>
<evidence type="ECO:0000313" key="8">
    <source>
        <dbReference type="Proteomes" id="UP000190626"/>
    </source>
</evidence>
<dbReference type="EC" id="3.2.1.52" evidence="3"/>
<dbReference type="Gene3D" id="3.20.20.300">
    <property type="entry name" value="Glycoside hydrolase, family 3, N-terminal domain"/>
    <property type="match status" value="1"/>
</dbReference>
<name>A0A1V4HLU7_9BACL</name>
<dbReference type="GO" id="GO:0009254">
    <property type="term" value="P:peptidoglycan turnover"/>
    <property type="evidence" value="ECO:0007669"/>
    <property type="project" value="TreeGrafter"/>
</dbReference>
<dbReference type="EMBL" id="MBTG01000011">
    <property type="protein sequence ID" value="OPH58187.1"/>
    <property type="molecule type" value="Genomic_DNA"/>
</dbReference>
<evidence type="ECO:0000256" key="2">
    <source>
        <dbReference type="ARBA" id="ARBA00005336"/>
    </source>
</evidence>
<feature type="domain" description="Glycoside hydrolase family 3 N-terminal" evidence="6">
    <location>
        <begin position="29"/>
        <end position="347"/>
    </location>
</feature>
<keyword evidence="5" id="KW-0326">Glycosidase</keyword>
<accession>A0A1V4HLU7</accession>
<evidence type="ECO:0000256" key="3">
    <source>
        <dbReference type="ARBA" id="ARBA00012663"/>
    </source>
</evidence>
<proteinExistence type="inferred from homology"/>
<evidence type="ECO:0000256" key="5">
    <source>
        <dbReference type="ARBA" id="ARBA00023295"/>
    </source>
</evidence>
<evidence type="ECO:0000259" key="6">
    <source>
        <dbReference type="Pfam" id="PF00933"/>
    </source>
</evidence>
<reference evidence="8" key="1">
    <citation type="submission" date="2016-07" db="EMBL/GenBank/DDBJ databases">
        <authorList>
            <person name="Florea S."/>
            <person name="Webb J.S."/>
            <person name="Jaromczyk J."/>
            <person name="Schardl C.L."/>
        </authorList>
    </citation>
    <scope>NUCLEOTIDE SEQUENCE [LARGE SCALE GENOMIC DNA]</scope>
    <source>
        <strain evidence="8">CY1</strain>
    </source>
</reference>
<dbReference type="AlphaFoldDB" id="A0A1V4HLU7"/>
<organism evidence="7 8">
    <name type="scientific">Paenibacillus ferrarius</name>
    <dbReference type="NCBI Taxonomy" id="1469647"/>
    <lineage>
        <taxon>Bacteria</taxon>
        <taxon>Bacillati</taxon>
        <taxon>Bacillota</taxon>
        <taxon>Bacilli</taxon>
        <taxon>Bacillales</taxon>
        <taxon>Paenibacillaceae</taxon>
        <taxon>Paenibacillus</taxon>
    </lineage>
</organism>
<dbReference type="GO" id="GO:0005975">
    <property type="term" value="P:carbohydrate metabolic process"/>
    <property type="evidence" value="ECO:0007669"/>
    <property type="project" value="InterPro"/>
</dbReference>
<dbReference type="InterPro" id="IPR036962">
    <property type="entry name" value="Glyco_hydro_3_N_sf"/>
</dbReference>
<keyword evidence="8" id="KW-1185">Reference proteome</keyword>
<comment type="caution">
    <text evidence="7">The sequence shown here is derived from an EMBL/GenBank/DDBJ whole genome shotgun (WGS) entry which is preliminary data.</text>
</comment>
<dbReference type="InterPro" id="IPR017853">
    <property type="entry name" value="GH"/>
</dbReference>
<dbReference type="GO" id="GO:0004563">
    <property type="term" value="F:beta-N-acetylhexosaminidase activity"/>
    <property type="evidence" value="ECO:0007669"/>
    <property type="project" value="UniProtKB-EC"/>
</dbReference>
<dbReference type="Proteomes" id="UP000190626">
    <property type="component" value="Unassembled WGS sequence"/>
</dbReference>
<dbReference type="Pfam" id="PF00933">
    <property type="entry name" value="Glyco_hydro_3"/>
    <property type="match status" value="1"/>
</dbReference>
<gene>
    <name evidence="7" type="ORF">BC351_24950</name>
</gene>
<dbReference type="PANTHER" id="PTHR30480">
    <property type="entry name" value="BETA-HEXOSAMINIDASE-RELATED"/>
    <property type="match status" value="1"/>
</dbReference>
<evidence type="ECO:0000256" key="4">
    <source>
        <dbReference type="ARBA" id="ARBA00022801"/>
    </source>
</evidence>
<dbReference type="PANTHER" id="PTHR30480:SF13">
    <property type="entry name" value="BETA-HEXOSAMINIDASE"/>
    <property type="match status" value="1"/>
</dbReference>
<dbReference type="Gene3D" id="3.40.50.1700">
    <property type="entry name" value="Glycoside hydrolase family 3 C-terminal domain"/>
    <property type="match status" value="1"/>
</dbReference>
<sequence>MVDLQAKPFHLDDEGMEWVKDTLAAMDLTAKVGQLFCPIGFTDDKEQLAKLTQKMRIGGILYRPGPGEKVQEMHRFLQDTSEIPLLIAANLEAGGNGSAVDGTFFGKQLQVAATDNAEMARRLGVIAAREGSAVGANWAFAPVVDIDFNFRNPITNVRTFGSDPERVARMSKAYTTAVQELGMAVSIKHFPGDGVDERDQHLVTSINSLSVEEWDATFGSVYQDCIDAGALSVMVGHIAQPAYSRQLRPELKDSDIMPATLAPELLNDLLRGKLGFNGLITTDATPMAGFMMAMKRETAVPASIAAGCDMFLFNKSVEEDFSFMLKGIEQGILSLERVDEAVTRILGVKASLGLHKKKRDGTLVPGKEALPVLKCDEHLRWAKECADQSVTLVKDTQRLLPISPERHKRILLFSLGGEDGLFKSTNIAPYIISKLEAEGFEITIFDPKNVDFRTMFAGVKAMRDQHDAAIYFSNIETHSNQTVVRINWAPPFGLDMPWFIQELPTMFISVANPYHLLDVPRIPTFINAYSATEHVVDAIIEKLLGRSSFKGTNPVDPFCGYWDTRL</sequence>
<dbReference type="SUPFAM" id="SSF51445">
    <property type="entry name" value="(Trans)glycosidases"/>
    <property type="match status" value="1"/>
</dbReference>
<comment type="similarity">
    <text evidence="2">Belongs to the glycosyl hydrolase 3 family.</text>
</comment>
<evidence type="ECO:0000313" key="7">
    <source>
        <dbReference type="EMBL" id="OPH58187.1"/>
    </source>
</evidence>